<dbReference type="NCBIfam" id="TIGR03725">
    <property type="entry name" value="T6A_YeaZ"/>
    <property type="match status" value="1"/>
</dbReference>
<evidence type="ECO:0000259" key="1">
    <source>
        <dbReference type="Pfam" id="PF00814"/>
    </source>
</evidence>
<dbReference type="InterPro" id="IPR043129">
    <property type="entry name" value="ATPase_NBD"/>
</dbReference>
<sequence length="243" mass="26185">MKILAADTSTMTGSLALVEFNGNDDGTVLFEESITSQVTHSRRLLAHIDYLLKEIGLSISDVDGFVVGTGPGSFTGIRIGVTTFKSLAWGLRKPVKGIPSLDALARQFSFFRGLICPVVDARKKEFYWALYEGSGQGTVSRTTEYSVTSADLLITAIDDFEGEIVLCGNGCSVIGEYLTAELGGRVYKAPPEFNIIRAVHLAAAALPDFINNSTDDPVTLTPCYVRPSEAELANPDIKIPQSK</sequence>
<proteinExistence type="predicted"/>
<protein>
    <submittedName>
        <fullName evidence="2">tRNA threonylcarbamoyladenosine biosynthesis protein TsaB</fullName>
    </submittedName>
</protein>
<keyword evidence="3" id="KW-1185">Reference proteome</keyword>
<dbReference type="Proteomes" id="UP000199611">
    <property type="component" value="Unassembled WGS sequence"/>
</dbReference>
<gene>
    <name evidence="2" type="ORF">SAMN05660836_00119</name>
</gene>
<dbReference type="OrthoDB" id="9809995at2"/>
<dbReference type="Pfam" id="PF00814">
    <property type="entry name" value="TsaD"/>
    <property type="match status" value="1"/>
</dbReference>
<organism evidence="2 3">
    <name type="scientific">Thermodesulforhabdus norvegica</name>
    <dbReference type="NCBI Taxonomy" id="39841"/>
    <lineage>
        <taxon>Bacteria</taxon>
        <taxon>Pseudomonadati</taxon>
        <taxon>Thermodesulfobacteriota</taxon>
        <taxon>Syntrophobacteria</taxon>
        <taxon>Syntrophobacterales</taxon>
        <taxon>Thermodesulforhabdaceae</taxon>
        <taxon>Thermodesulforhabdus</taxon>
    </lineage>
</organism>
<dbReference type="CDD" id="cd24032">
    <property type="entry name" value="ASKHA_NBD_TsaB"/>
    <property type="match status" value="1"/>
</dbReference>
<feature type="domain" description="Gcp-like" evidence="1">
    <location>
        <begin position="38"/>
        <end position="140"/>
    </location>
</feature>
<evidence type="ECO:0000313" key="2">
    <source>
        <dbReference type="EMBL" id="SFM41300.1"/>
    </source>
</evidence>
<dbReference type="EMBL" id="FOUU01000001">
    <property type="protein sequence ID" value="SFM41300.1"/>
    <property type="molecule type" value="Genomic_DNA"/>
</dbReference>
<dbReference type="RefSeq" id="WP_093392629.1">
    <property type="nucleotide sequence ID" value="NZ_FOUU01000001.1"/>
</dbReference>
<dbReference type="SUPFAM" id="SSF53067">
    <property type="entry name" value="Actin-like ATPase domain"/>
    <property type="match status" value="2"/>
</dbReference>
<evidence type="ECO:0000313" key="3">
    <source>
        <dbReference type="Proteomes" id="UP000199611"/>
    </source>
</evidence>
<dbReference type="GO" id="GO:0002949">
    <property type="term" value="P:tRNA threonylcarbamoyladenosine modification"/>
    <property type="evidence" value="ECO:0007669"/>
    <property type="project" value="InterPro"/>
</dbReference>
<reference evidence="2 3" key="1">
    <citation type="submission" date="2016-10" db="EMBL/GenBank/DDBJ databases">
        <authorList>
            <person name="de Groot N.N."/>
        </authorList>
    </citation>
    <scope>NUCLEOTIDE SEQUENCE [LARGE SCALE GENOMIC DNA]</scope>
    <source>
        <strain evidence="2 3">DSM 9990</strain>
    </source>
</reference>
<name>A0A1I4QNL4_9BACT</name>
<dbReference type="STRING" id="39841.SAMN05660836_00119"/>
<dbReference type="AlphaFoldDB" id="A0A1I4QNL4"/>
<dbReference type="InterPro" id="IPR022496">
    <property type="entry name" value="T6A_TsaB"/>
</dbReference>
<dbReference type="InterPro" id="IPR000905">
    <property type="entry name" value="Gcp-like_dom"/>
</dbReference>
<dbReference type="Gene3D" id="3.30.420.40">
    <property type="match status" value="2"/>
</dbReference>
<accession>A0A1I4QNL4</accession>